<name>A0ABN3TST1_9ACTN</name>
<evidence type="ECO:0000313" key="3">
    <source>
        <dbReference type="Proteomes" id="UP001500886"/>
    </source>
</evidence>
<comment type="caution">
    <text evidence="2">The sequence shown here is derived from an EMBL/GenBank/DDBJ whole genome shotgun (WGS) entry which is preliminary data.</text>
</comment>
<dbReference type="Proteomes" id="UP001500886">
    <property type="component" value="Unassembled WGS sequence"/>
</dbReference>
<evidence type="ECO:0008006" key="4">
    <source>
        <dbReference type="Google" id="ProtNLM"/>
    </source>
</evidence>
<dbReference type="InterPro" id="IPR021903">
    <property type="entry name" value="DUF3515"/>
</dbReference>
<dbReference type="EMBL" id="BAAASL010000010">
    <property type="protein sequence ID" value="GAA2717606.1"/>
    <property type="molecule type" value="Genomic_DNA"/>
</dbReference>
<sequence length="173" mass="17793">MLGPVKSALHRPSGLPVLALLLAAAACAVTACSGPGGQAGPAVPTPPAAEAALCRALHAQLPATVDGLKRRATDPASDLTAAWGDGVRITLRCGVPKPELLKRRPDADSVDVDDVGWLPERQSDGSVRCTTVRRSAWVEVTLPRKVVGDAGDISALTDLSGAVRRTIPEGIIS</sequence>
<dbReference type="PROSITE" id="PS51257">
    <property type="entry name" value="PROKAR_LIPOPROTEIN"/>
    <property type="match status" value="1"/>
</dbReference>
<organism evidence="2 3">
    <name type="scientific">Streptomyces luteosporeus</name>
    <dbReference type="NCBI Taxonomy" id="173856"/>
    <lineage>
        <taxon>Bacteria</taxon>
        <taxon>Bacillati</taxon>
        <taxon>Actinomycetota</taxon>
        <taxon>Actinomycetes</taxon>
        <taxon>Kitasatosporales</taxon>
        <taxon>Streptomycetaceae</taxon>
        <taxon>Streptomyces</taxon>
    </lineage>
</organism>
<feature type="chain" id="PRO_5045709926" description="DUF3515 domain-containing protein" evidence="1">
    <location>
        <begin position="29"/>
        <end position="173"/>
    </location>
</feature>
<feature type="signal peptide" evidence="1">
    <location>
        <begin position="1"/>
        <end position="28"/>
    </location>
</feature>
<proteinExistence type="predicted"/>
<protein>
    <recommendedName>
        <fullName evidence="4">DUF3515 domain-containing protein</fullName>
    </recommendedName>
</protein>
<evidence type="ECO:0000256" key="1">
    <source>
        <dbReference type="SAM" id="SignalP"/>
    </source>
</evidence>
<accession>A0ABN3TST1</accession>
<gene>
    <name evidence="2" type="ORF">GCM10010315_31370</name>
</gene>
<reference evidence="2 3" key="1">
    <citation type="journal article" date="2019" name="Int. J. Syst. Evol. Microbiol.">
        <title>The Global Catalogue of Microorganisms (GCM) 10K type strain sequencing project: providing services to taxonomists for standard genome sequencing and annotation.</title>
        <authorList>
            <consortium name="The Broad Institute Genomics Platform"/>
            <consortium name="The Broad Institute Genome Sequencing Center for Infectious Disease"/>
            <person name="Wu L."/>
            <person name="Ma J."/>
        </authorList>
    </citation>
    <scope>NUCLEOTIDE SEQUENCE [LARGE SCALE GENOMIC DNA]</scope>
    <source>
        <strain evidence="2 3">JCM 4542</strain>
    </source>
</reference>
<dbReference type="Pfam" id="PF12028">
    <property type="entry name" value="DUF3515"/>
    <property type="match status" value="1"/>
</dbReference>
<keyword evidence="1" id="KW-0732">Signal</keyword>
<keyword evidence="3" id="KW-1185">Reference proteome</keyword>
<evidence type="ECO:0000313" key="2">
    <source>
        <dbReference type="EMBL" id="GAA2717606.1"/>
    </source>
</evidence>